<gene>
    <name evidence="2" type="ORF">CROQUDRAFT_45738</name>
</gene>
<evidence type="ECO:0000313" key="3">
    <source>
        <dbReference type="Proteomes" id="UP000886653"/>
    </source>
</evidence>
<reference evidence="2" key="1">
    <citation type="submission" date="2013-11" db="EMBL/GenBank/DDBJ databases">
        <title>Genome sequence of the fusiform rust pathogen reveals effectors for host alternation and coevolution with pine.</title>
        <authorList>
            <consortium name="DOE Joint Genome Institute"/>
            <person name="Smith K."/>
            <person name="Pendleton A."/>
            <person name="Kubisiak T."/>
            <person name="Anderson C."/>
            <person name="Salamov A."/>
            <person name="Aerts A."/>
            <person name="Riley R."/>
            <person name="Clum A."/>
            <person name="Lindquist E."/>
            <person name="Ence D."/>
            <person name="Campbell M."/>
            <person name="Kronenberg Z."/>
            <person name="Feau N."/>
            <person name="Dhillon B."/>
            <person name="Hamelin R."/>
            <person name="Burleigh J."/>
            <person name="Smith J."/>
            <person name="Yandell M."/>
            <person name="Nelson C."/>
            <person name="Grigoriev I."/>
            <person name="Davis J."/>
        </authorList>
    </citation>
    <scope>NUCLEOTIDE SEQUENCE</scope>
    <source>
        <strain evidence="2">G11</strain>
    </source>
</reference>
<feature type="region of interest" description="Disordered" evidence="1">
    <location>
        <begin position="136"/>
        <end position="186"/>
    </location>
</feature>
<feature type="compositionally biased region" description="Polar residues" evidence="1">
    <location>
        <begin position="454"/>
        <end position="490"/>
    </location>
</feature>
<evidence type="ECO:0000313" key="2">
    <source>
        <dbReference type="EMBL" id="KAG0145460.1"/>
    </source>
</evidence>
<feature type="compositionally biased region" description="Polar residues" evidence="1">
    <location>
        <begin position="1"/>
        <end position="23"/>
    </location>
</feature>
<dbReference type="Proteomes" id="UP000886653">
    <property type="component" value="Unassembled WGS sequence"/>
</dbReference>
<feature type="region of interest" description="Disordered" evidence="1">
    <location>
        <begin position="333"/>
        <end position="365"/>
    </location>
</feature>
<feature type="compositionally biased region" description="Basic and acidic residues" evidence="1">
    <location>
        <begin position="339"/>
        <end position="348"/>
    </location>
</feature>
<feature type="region of interest" description="Disordered" evidence="1">
    <location>
        <begin position="210"/>
        <end position="263"/>
    </location>
</feature>
<comment type="caution">
    <text evidence="2">The sequence shown here is derived from an EMBL/GenBank/DDBJ whole genome shotgun (WGS) entry which is preliminary data.</text>
</comment>
<name>A0A9P6NKY0_9BASI</name>
<dbReference type="EMBL" id="MU167276">
    <property type="protein sequence ID" value="KAG0145460.1"/>
    <property type="molecule type" value="Genomic_DNA"/>
</dbReference>
<feature type="compositionally biased region" description="Polar residues" evidence="1">
    <location>
        <begin position="391"/>
        <end position="406"/>
    </location>
</feature>
<feature type="compositionally biased region" description="Low complexity" evidence="1">
    <location>
        <begin position="213"/>
        <end position="232"/>
    </location>
</feature>
<sequence>MKLNSSLLNRSKKGYTSQASNSSSHHDVSRVRFSPQSAWSSSPASASRFGRLRSSARARVTPNTLTGTPVLVKKPSEGAMIGGSPFVVSRVYGEGPEVIGEKTPEAVHRRSIKLKALSVSQRAVRLPGLAQDLFGAGLSSESGNTTARNRNSFQASGLSDPSRLKGKGKQTDQDPPMSTKSTASGWVRDSELEKDLFGELSTQQLRRHSFAPLSGSNSGRLASSSTNSLNTTVKPKHAYRNSIGGPYALASSSGTQDERPPADMTSFLNELKSAGKDKLRKTVGSLKYYNPHNHFGSVKVSVLTPEQMPLPRTMDPKNTEIVNMMLEQDFGKSIQGSSKRSEANDLERSSSQLDRSTSLETSSGVSKDVVVEPLKSPLSRRIYPSSTSFVITSQTGEPGVSSSTHAGNRKSCDLGSTARTDPCSILGLEIEDEPSKQDRSSKQLSASARLRMVSESTPAVNEQRPRTPQRSASEAMLTRSTQASGSTTRSPSKHTRLLRSTQTSASNTSGPLSVIDTNRAKVARPVSILSTSFKPITDESSSLRSSSASSNGTRRVRIVEDATVLTRKASQRSTSRPGITDENLVAVLEEEDEEVVSGVGIGGAKSTGTVIGFGVGVGEAISTSGKEWVVVKSDSDRLGEGEANLRRWSLKPSAILRAHPKIVYPDENW</sequence>
<feature type="region of interest" description="Disordered" evidence="1">
    <location>
        <begin position="1"/>
        <end position="55"/>
    </location>
</feature>
<proteinExistence type="predicted"/>
<dbReference type="AlphaFoldDB" id="A0A9P6NKY0"/>
<feature type="region of interest" description="Disordered" evidence="1">
    <location>
        <begin position="391"/>
        <end position="513"/>
    </location>
</feature>
<feature type="compositionally biased region" description="Polar residues" evidence="1">
    <location>
        <begin position="139"/>
        <end position="159"/>
    </location>
</feature>
<protein>
    <submittedName>
        <fullName evidence="2">Uncharacterized protein</fullName>
    </submittedName>
</protein>
<organism evidence="2 3">
    <name type="scientific">Cronartium quercuum f. sp. fusiforme G11</name>
    <dbReference type="NCBI Taxonomy" id="708437"/>
    <lineage>
        <taxon>Eukaryota</taxon>
        <taxon>Fungi</taxon>
        <taxon>Dikarya</taxon>
        <taxon>Basidiomycota</taxon>
        <taxon>Pucciniomycotina</taxon>
        <taxon>Pucciniomycetes</taxon>
        <taxon>Pucciniales</taxon>
        <taxon>Coleosporiaceae</taxon>
        <taxon>Cronartium</taxon>
    </lineage>
</organism>
<feature type="compositionally biased region" description="Polar residues" evidence="1">
    <location>
        <begin position="498"/>
        <end position="511"/>
    </location>
</feature>
<feature type="compositionally biased region" description="Polar residues" evidence="1">
    <location>
        <begin position="349"/>
        <end position="365"/>
    </location>
</feature>
<dbReference type="OrthoDB" id="2506107at2759"/>
<accession>A0A9P6NKY0</accession>
<evidence type="ECO:0000256" key="1">
    <source>
        <dbReference type="SAM" id="MobiDB-lite"/>
    </source>
</evidence>
<keyword evidence="3" id="KW-1185">Reference proteome</keyword>
<feature type="compositionally biased region" description="Low complexity" evidence="1">
    <location>
        <begin position="34"/>
        <end position="47"/>
    </location>
</feature>